<comment type="cofactor">
    <cofactor evidence="1">
        <name>[4Fe-4S] cluster</name>
        <dbReference type="ChEBI" id="CHEBI:49883"/>
    </cofactor>
</comment>
<comment type="caution">
    <text evidence="9">The sequence shown here is derived from an EMBL/GenBank/DDBJ whole genome shotgun (WGS) entry which is preliminary data.</text>
</comment>
<accession>A0A7C4WEU5</accession>
<evidence type="ECO:0000256" key="4">
    <source>
        <dbReference type="ARBA" id="ARBA00022723"/>
    </source>
</evidence>
<name>A0A7C4WEU5_9EURY</name>
<dbReference type="AlphaFoldDB" id="A0A7C4WEU5"/>
<keyword evidence="2" id="KW-0004">4Fe-4S</keyword>
<dbReference type="Gene3D" id="3.20.20.70">
    <property type="entry name" value="Aldolase class I"/>
    <property type="match status" value="1"/>
</dbReference>
<dbReference type="SFLD" id="SFLDS00029">
    <property type="entry name" value="Radical_SAM"/>
    <property type="match status" value="1"/>
</dbReference>
<evidence type="ECO:0000256" key="3">
    <source>
        <dbReference type="ARBA" id="ARBA00022691"/>
    </source>
</evidence>
<dbReference type="PROSITE" id="PS51918">
    <property type="entry name" value="RADICAL_SAM"/>
    <property type="match status" value="1"/>
</dbReference>
<dbReference type="InterPro" id="IPR013785">
    <property type="entry name" value="Aldolase_TIM"/>
</dbReference>
<dbReference type="InterPro" id="IPR000385">
    <property type="entry name" value="MoaA_NifB_PqqE_Fe-S-bd_CS"/>
</dbReference>
<dbReference type="SFLD" id="SFLDG01067">
    <property type="entry name" value="SPASM/twitch_domain_containing"/>
    <property type="match status" value="1"/>
</dbReference>
<evidence type="ECO:0000259" key="7">
    <source>
        <dbReference type="PROSITE" id="PS51918"/>
    </source>
</evidence>
<gene>
    <name evidence="9" type="ORF">ENT89_05135</name>
    <name evidence="8" type="ORF">ENX77_05595</name>
</gene>
<keyword evidence="6" id="KW-0411">Iron-sulfur</keyword>
<dbReference type="InterPro" id="IPR007197">
    <property type="entry name" value="rSAM"/>
</dbReference>
<keyword evidence="5" id="KW-0408">Iron</keyword>
<evidence type="ECO:0000313" key="9">
    <source>
        <dbReference type="EMBL" id="HGU59541.1"/>
    </source>
</evidence>
<evidence type="ECO:0000256" key="1">
    <source>
        <dbReference type="ARBA" id="ARBA00001966"/>
    </source>
</evidence>
<dbReference type="GO" id="GO:0046872">
    <property type="term" value="F:metal ion binding"/>
    <property type="evidence" value="ECO:0007669"/>
    <property type="project" value="UniProtKB-KW"/>
</dbReference>
<dbReference type="InterPro" id="IPR058240">
    <property type="entry name" value="rSAM_sf"/>
</dbReference>
<dbReference type="PANTHER" id="PTHR43787">
    <property type="entry name" value="FEMO COFACTOR BIOSYNTHESIS PROTEIN NIFB-RELATED"/>
    <property type="match status" value="1"/>
</dbReference>
<dbReference type="CDD" id="cd01335">
    <property type="entry name" value="Radical_SAM"/>
    <property type="match status" value="1"/>
</dbReference>
<dbReference type="GO" id="GO:0051539">
    <property type="term" value="F:4 iron, 4 sulfur cluster binding"/>
    <property type="evidence" value="ECO:0007669"/>
    <property type="project" value="UniProtKB-KW"/>
</dbReference>
<evidence type="ECO:0000256" key="6">
    <source>
        <dbReference type="ARBA" id="ARBA00023014"/>
    </source>
</evidence>
<dbReference type="PANTHER" id="PTHR43787:SF3">
    <property type="entry name" value="ARYLSULFATASE REGULATORY PROTEIN"/>
    <property type="match status" value="1"/>
</dbReference>
<evidence type="ECO:0000313" key="8">
    <source>
        <dbReference type="EMBL" id="HGE66574.1"/>
    </source>
</evidence>
<keyword evidence="3" id="KW-0949">S-adenosyl-L-methionine</keyword>
<dbReference type="PROSITE" id="PS01305">
    <property type="entry name" value="MOAA_NIFB_PQQE"/>
    <property type="match status" value="1"/>
</dbReference>
<dbReference type="SUPFAM" id="SSF102114">
    <property type="entry name" value="Radical SAM enzymes"/>
    <property type="match status" value="1"/>
</dbReference>
<proteinExistence type="predicted"/>
<feature type="domain" description="Radical SAM core" evidence="7">
    <location>
        <begin position="17"/>
        <end position="249"/>
    </location>
</feature>
<keyword evidence="4" id="KW-0479">Metal-binding</keyword>
<sequence length="273" mass="31226">MKASSHCEFCPGNDEKGDPVHHPSYEITTRCNLQCIYCYSIIAVKKGKAPKPGYYGKTENVKAITISQFGEPLLAGIDEVERVAKGLKEMFPDARLDLQTNGIFLDKKAIKRLEKYFDIAMVSLNAASRKKYIEITGFDGFDTLIENLKALKLSSVKGIIRTIHMPGINDEDVFKIAELSNSLEMEMFLQPLSVYNVELMEKHGLDMERTERLIEFLKVSEKLEEITDLRIPGCIVVNLKKVIKEYGRDCLEFIRRKAIANVPEIRREWKFKI</sequence>
<evidence type="ECO:0000256" key="2">
    <source>
        <dbReference type="ARBA" id="ARBA00022485"/>
    </source>
</evidence>
<organism evidence="9">
    <name type="scientific">Geoglobus ahangari</name>
    <dbReference type="NCBI Taxonomy" id="113653"/>
    <lineage>
        <taxon>Archaea</taxon>
        <taxon>Methanobacteriati</taxon>
        <taxon>Methanobacteriota</taxon>
        <taxon>Archaeoglobi</taxon>
        <taxon>Archaeoglobales</taxon>
        <taxon>Archaeoglobaceae</taxon>
        <taxon>Geoglobus</taxon>
    </lineage>
</organism>
<dbReference type="Pfam" id="PF04055">
    <property type="entry name" value="Radical_SAM"/>
    <property type="match status" value="1"/>
</dbReference>
<dbReference type="EMBL" id="DTAK01000038">
    <property type="protein sequence ID" value="HGU59541.1"/>
    <property type="molecule type" value="Genomic_DNA"/>
</dbReference>
<dbReference type="EMBL" id="DTPI01000031">
    <property type="protein sequence ID" value="HGE66574.1"/>
    <property type="molecule type" value="Genomic_DNA"/>
</dbReference>
<evidence type="ECO:0000256" key="5">
    <source>
        <dbReference type="ARBA" id="ARBA00023004"/>
    </source>
</evidence>
<dbReference type="GO" id="GO:0003824">
    <property type="term" value="F:catalytic activity"/>
    <property type="evidence" value="ECO:0007669"/>
    <property type="project" value="InterPro"/>
</dbReference>
<protein>
    <submittedName>
        <fullName evidence="9">Radical SAM protein</fullName>
    </submittedName>
</protein>
<reference evidence="9" key="1">
    <citation type="journal article" date="2020" name="mSystems">
        <title>Genome- and Community-Level Interaction Insights into Carbon Utilization and Element Cycling Functions of Hydrothermarchaeota in Hydrothermal Sediment.</title>
        <authorList>
            <person name="Zhou Z."/>
            <person name="Liu Y."/>
            <person name="Xu W."/>
            <person name="Pan J."/>
            <person name="Luo Z.H."/>
            <person name="Li M."/>
        </authorList>
    </citation>
    <scope>NUCLEOTIDE SEQUENCE [LARGE SCALE GENOMIC DNA]</scope>
    <source>
        <strain evidence="9">SpSt-62</strain>
        <strain evidence="8">SpSt-97</strain>
    </source>
</reference>